<dbReference type="InterPro" id="IPR017970">
    <property type="entry name" value="Homeobox_CS"/>
</dbReference>
<feature type="region of interest" description="Disordered" evidence="8">
    <location>
        <begin position="24"/>
        <end position="91"/>
    </location>
</feature>
<dbReference type="Pfam" id="PF00046">
    <property type="entry name" value="Homeodomain"/>
    <property type="match status" value="1"/>
</dbReference>
<keyword evidence="10" id="KW-1185">Reference proteome</keyword>
<evidence type="ECO:0000313" key="11">
    <source>
        <dbReference type="WBParaSite" id="Gr19_v10_g1549.t2"/>
    </source>
</evidence>
<accession>A0A914HD09</accession>
<dbReference type="InterPro" id="IPR020479">
    <property type="entry name" value="HD_metazoa"/>
</dbReference>
<dbReference type="GO" id="GO:0030154">
    <property type="term" value="P:cell differentiation"/>
    <property type="evidence" value="ECO:0007669"/>
    <property type="project" value="TreeGrafter"/>
</dbReference>
<dbReference type="GO" id="GO:0005634">
    <property type="term" value="C:nucleus"/>
    <property type="evidence" value="ECO:0007669"/>
    <property type="project" value="UniProtKB-SubCell"/>
</dbReference>
<dbReference type="Gene3D" id="1.10.10.60">
    <property type="entry name" value="Homeodomain-like"/>
    <property type="match status" value="1"/>
</dbReference>
<dbReference type="GO" id="GO:0000981">
    <property type="term" value="F:DNA-binding transcription factor activity, RNA polymerase II-specific"/>
    <property type="evidence" value="ECO:0007669"/>
    <property type="project" value="InterPro"/>
</dbReference>
<dbReference type="CDD" id="cd00086">
    <property type="entry name" value="homeodomain"/>
    <property type="match status" value="1"/>
</dbReference>
<keyword evidence="5 6" id="KW-0539">Nucleus</keyword>
<evidence type="ECO:0000256" key="7">
    <source>
        <dbReference type="RuleBase" id="RU000682"/>
    </source>
</evidence>
<evidence type="ECO:0000313" key="10">
    <source>
        <dbReference type="Proteomes" id="UP000887572"/>
    </source>
</evidence>
<dbReference type="InterPro" id="IPR050394">
    <property type="entry name" value="Homeobox_NK-like"/>
</dbReference>
<protein>
    <submittedName>
        <fullName evidence="11">Homeobox domain-containing protein</fullName>
    </submittedName>
</protein>
<dbReference type="PANTHER" id="PTHR24340:SF41">
    <property type="entry name" value="MUSCLE-SPECIFIC HOMEOBOX PROTEIN TINMAN-RELATED"/>
    <property type="match status" value="1"/>
</dbReference>
<keyword evidence="3 6" id="KW-0238">DNA-binding</keyword>
<dbReference type="SUPFAM" id="SSF46689">
    <property type="entry name" value="Homeodomain-like"/>
    <property type="match status" value="1"/>
</dbReference>
<evidence type="ECO:0000256" key="2">
    <source>
        <dbReference type="ARBA" id="ARBA00022473"/>
    </source>
</evidence>
<feature type="compositionally biased region" description="Basic residues" evidence="8">
    <location>
        <begin position="74"/>
        <end position="85"/>
    </location>
</feature>
<feature type="compositionally biased region" description="Basic and acidic residues" evidence="8">
    <location>
        <begin position="37"/>
        <end position="57"/>
    </location>
</feature>
<keyword evidence="2" id="KW-0217">Developmental protein</keyword>
<dbReference type="PROSITE" id="PS00027">
    <property type="entry name" value="HOMEOBOX_1"/>
    <property type="match status" value="1"/>
</dbReference>
<comment type="subcellular location">
    <subcellularLocation>
        <location evidence="1 6 7">Nucleus</location>
    </subcellularLocation>
</comment>
<dbReference type="PRINTS" id="PR00024">
    <property type="entry name" value="HOMEOBOX"/>
</dbReference>
<evidence type="ECO:0000256" key="5">
    <source>
        <dbReference type="ARBA" id="ARBA00023242"/>
    </source>
</evidence>
<evidence type="ECO:0000256" key="3">
    <source>
        <dbReference type="ARBA" id="ARBA00023125"/>
    </source>
</evidence>
<sequence>MNSGDPYWPFAVGGAFVFKSAGNDVSAQQPKLSSEAAEEKRRLSEGGKEDKNIRKTEQQQQQQQRNADGDGKGGHKRRKREKHQKKSEQFECTRYLRALSPPIRLRTQHNRRKPRVLFTSKQVTRLEECFDRQKYVSGTEREKLARELVLSPTQIKIWFQNRRYKCKRIDQDLNLHRMTAQFSSMQQQLISGGAGGHFSPTQQTQNDFGRVTFPRIFSL</sequence>
<dbReference type="GO" id="GO:0000978">
    <property type="term" value="F:RNA polymerase II cis-regulatory region sequence-specific DNA binding"/>
    <property type="evidence" value="ECO:0007669"/>
    <property type="project" value="TreeGrafter"/>
</dbReference>
<dbReference type="WBParaSite" id="Gr19_v10_g1549.t2">
    <property type="protein sequence ID" value="Gr19_v10_g1549.t2"/>
    <property type="gene ID" value="Gr19_v10_g1549"/>
</dbReference>
<organism evidence="10 11">
    <name type="scientific">Globodera rostochiensis</name>
    <name type="common">Golden nematode worm</name>
    <name type="synonym">Heterodera rostochiensis</name>
    <dbReference type="NCBI Taxonomy" id="31243"/>
    <lineage>
        <taxon>Eukaryota</taxon>
        <taxon>Metazoa</taxon>
        <taxon>Ecdysozoa</taxon>
        <taxon>Nematoda</taxon>
        <taxon>Chromadorea</taxon>
        <taxon>Rhabditida</taxon>
        <taxon>Tylenchina</taxon>
        <taxon>Tylenchomorpha</taxon>
        <taxon>Tylenchoidea</taxon>
        <taxon>Heteroderidae</taxon>
        <taxon>Heteroderinae</taxon>
        <taxon>Globodera</taxon>
    </lineage>
</organism>
<keyword evidence="4 6" id="KW-0371">Homeobox</keyword>
<proteinExistence type="predicted"/>
<dbReference type="InterPro" id="IPR009057">
    <property type="entry name" value="Homeodomain-like_sf"/>
</dbReference>
<dbReference type="PANTHER" id="PTHR24340">
    <property type="entry name" value="HOMEOBOX PROTEIN NKX"/>
    <property type="match status" value="1"/>
</dbReference>
<dbReference type="AlphaFoldDB" id="A0A914HD09"/>
<evidence type="ECO:0000259" key="9">
    <source>
        <dbReference type="PROSITE" id="PS50071"/>
    </source>
</evidence>
<reference evidence="11" key="1">
    <citation type="submission" date="2022-11" db="UniProtKB">
        <authorList>
            <consortium name="WormBaseParasite"/>
        </authorList>
    </citation>
    <scope>IDENTIFICATION</scope>
</reference>
<dbReference type="PROSITE" id="PS50071">
    <property type="entry name" value="HOMEOBOX_2"/>
    <property type="match status" value="1"/>
</dbReference>
<name>A0A914HD09_GLORO</name>
<dbReference type="SMART" id="SM00389">
    <property type="entry name" value="HOX"/>
    <property type="match status" value="1"/>
</dbReference>
<feature type="domain" description="Homeobox" evidence="9">
    <location>
        <begin position="109"/>
        <end position="169"/>
    </location>
</feature>
<dbReference type="Proteomes" id="UP000887572">
    <property type="component" value="Unplaced"/>
</dbReference>
<evidence type="ECO:0000256" key="6">
    <source>
        <dbReference type="PROSITE-ProRule" id="PRU00108"/>
    </source>
</evidence>
<evidence type="ECO:0000256" key="4">
    <source>
        <dbReference type="ARBA" id="ARBA00023155"/>
    </source>
</evidence>
<evidence type="ECO:0000256" key="8">
    <source>
        <dbReference type="SAM" id="MobiDB-lite"/>
    </source>
</evidence>
<feature type="DNA-binding region" description="Homeobox" evidence="6">
    <location>
        <begin position="111"/>
        <end position="170"/>
    </location>
</feature>
<dbReference type="InterPro" id="IPR001356">
    <property type="entry name" value="HD"/>
</dbReference>
<evidence type="ECO:0000256" key="1">
    <source>
        <dbReference type="ARBA" id="ARBA00004123"/>
    </source>
</evidence>